<feature type="compositionally biased region" description="Gly residues" evidence="1">
    <location>
        <begin position="410"/>
        <end position="434"/>
    </location>
</feature>
<feature type="domain" description="Sporulation stage II protein D amidase enhancer LytB N-terminal" evidence="2">
    <location>
        <begin position="185"/>
        <end position="274"/>
    </location>
</feature>
<comment type="caution">
    <text evidence="3">The sequence shown here is derived from an EMBL/GenBank/DDBJ whole genome shotgun (WGS) entry which is preliminary data.</text>
</comment>
<dbReference type="InterPro" id="IPR013693">
    <property type="entry name" value="SpoIID/LytB_N"/>
</dbReference>
<protein>
    <submittedName>
        <fullName evidence="3">SpoIID/LytB domain-containing protein</fullName>
    </submittedName>
</protein>
<gene>
    <name evidence="3" type="ORF">GFC01_15815</name>
</gene>
<dbReference type="AlphaFoldDB" id="A0A6N7IVX8"/>
<dbReference type="Pfam" id="PF08486">
    <property type="entry name" value="SpoIID"/>
    <property type="match status" value="1"/>
</dbReference>
<dbReference type="InterPro" id="IPR051922">
    <property type="entry name" value="Bact_Sporulation_Assoc"/>
</dbReference>
<dbReference type="GO" id="GO:0030435">
    <property type="term" value="P:sporulation resulting in formation of a cellular spore"/>
    <property type="evidence" value="ECO:0007669"/>
    <property type="project" value="InterPro"/>
</dbReference>
<name>A0A6N7IVX8_9FIRM</name>
<organism evidence="3 4">
    <name type="scientific">Desulfofundulus thermobenzoicus</name>
    <dbReference type="NCBI Taxonomy" id="29376"/>
    <lineage>
        <taxon>Bacteria</taxon>
        <taxon>Bacillati</taxon>
        <taxon>Bacillota</taxon>
        <taxon>Clostridia</taxon>
        <taxon>Eubacteriales</taxon>
        <taxon>Peptococcaceae</taxon>
        <taxon>Desulfofundulus</taxon>
    </lineage>
</organism>
<sequence>MMVRKGLLALFLGLLVFLGQPAWFAAGGVMVAPRTVRVGLLQQAGRVGFTVDGNYQLIDRYSNQPLAEIKPGQRWEVHTDPYGMKLYRDGISAGSFAGPLLVRPQESPLTIISGKEKLSRRSSGLTVQGAGNKKVQLNSPGGVSVLGASGQKKFTSPDGLHLITLEGPDLSRRYRGEMEFRAGERGLTVINQLPIEEYLYGVVPAEMPASWPVEALKAQAVACRTYVLASLGTYEKQGFDVLATQSSQVYRGYDGENPATTRAVDETRGVVATYRGRPISAVFHSSSGGYTENSEDVWTNPVDYLRTRPDPYDKNEQHYNWSVTYTAEQLRQQLAAAGYQFSVINDLEIISRTASGARVKCLEVRGLDISGRPLTVPIANADRVRMALGIDRVLKTNGSALFTMEKVMSGGNGGEGGSNRAGAGGRDIPGGQGTGSAAQIVPGQTGAGQAAAGGGTGTSQPAPVTGQPGNTGGSRLVSVTFRGSGWGHGLGMSQFGARGMAAQGYNYQEILKYYYTGIAIDSDYGG</sequence>
<evidence type="ECO:0000313" key="4">
    <source>
        <dbReference type="Proteomes" id="UP000441717"/>
    </source>
</evidence>
<dbReference type="OrthoDB" id="9794671at2"/>
<evidence type="ECO:0000313" key="3">
    <source>
        <dbReference type="EMBL" id="MQL53699.1"/>
    </source>
</evidence>
<reference evidence="3 4" key="1">
    <citation type="submission" date="2019-10" db="EMBL/GenBank/DDBJ databases">
        <title>Comparative genomics of sulfur disproportionating microorganisms.</title>
        <authorList>
            <person name="Ward L.M."/>
            <person name="Bertran E."/>
            <person name="Johnston D."/>
        </authorList>
    </citation>
    <scope>NUCLEOTIDE SEQUENCE [LARGE SCALE GENOMIC DNA]</scope>
    <source>
        <strain evidence="3 4">DSM 14055</strain>
    </source>
</reference>
<dbReference type="PANTHER" id="PTHR30032">
    <property type="entry name" value="N-ACETYLMURAMOYL-L-ALANINE AMIDASE-RELATED"/>
    <property type="match status" value="1"/>
</dbReference>
<dbReference type="NCBIfam" id="TIGR02669">
    <property type="entry name" value="SpoIID_LytB"/>
    <property type="match status" value="1"/>
</dbReference>
<feature type="region of interest" description="Disordered" evidence="1">
    <location>
        <begin position="407"/>
        <end position="475"/>
    </location>
</feature>
<accession>A0A6N7IVX8</accession>
<dbReference type="GO" id="GO:0030288">
    <property type="term" value="C:outer membrane-bounded periplasmic space"/>
    <property type="evidence" value="ECO:0007669"/>
    <property type="project" value="TreeGrafter"/>
</dbReference>
<dbReference type="InterPro" id="IPR013486">
    <property type="entry name" value="SpoIID/LytB"/>
</dbReference>
<dbReference type="EMBL" id="WHYR01000061">
    <property type="protein sequence ID" value="MQL53699.1"/>
    <property type="molecule type" value="Genomic_DNA"/>
</dbReference>
<keyword evidence="4" id="KW-1185">Reference proteome</keyword>
<evidence type="ECO:0000256" key="1">
    <source>
        <dbReference type="SAM" id="MobiDB-lite"/>
    </source>
</evidence>
<evidence type="ECO:0000259" key="2">
    <source>
        <dbReference type="Pfam" id="PF08486"/>
    </source>
</evidence>
<dbReference type="PANTHER" id="PTHR30032:SF4">
    <property type="entry name" value="AMIDASE ENHANCER"/>
    <property type="match status" value="1"/>
</dbReference>
<proteinExistence type="predicted"/>
<dbReference type="Proteomes" id="UP000441717">
    <property type="component" value="Unassembled WGS sequence"/>
</dbReference>